<dbReference type="Proteomes" id="UP000054190">
    <property type="component" value="Unassembled WGS sequence"/>
</dbReference>
<dbReference type="Pfam" id="PF00651">
    <property type="entry name" value="BTB"/>
    <property type="match status" value="1"/>
</dbReference>
<feature type="repeat" description="ANK" evidence="3">
    <location>
        <begin position="106"/>
        <end position="138"/>
    </location>
</feature>
<keyword evidence="6" id="KW-1185">Reference proteome</keyword>
<protein>
    <submittedName>
        <fullName evidence="5">Ankyrin repeat and BTB/POZ domain-containing protein BTBD11</fullName>
    </submittedName>
</protein>
<gene>
    <name evidence="5" type="ORF">N341_00956</name>
</gene>
<keyword evidence="1" id="KW-0677">Repeat</keyword>
<dbReference type="AlphaFoldDB" id="A0A093EVG2"/>
<dbReference type="SMART" id="SM00225">
    <property type="entry name" value="BTB"/>
    <property type="match status" value="1"/>
</dbReference>
<organism evidence="5 6">
    <name type="scientific">Tyto alba</name>
    <name type="common">Barn owl</name>
    <dbReference type="NCBI Taxonomy" id="56313"/>
    <lineage>
        <taxon>Eukaryota</taxon>
        <taxon>Metazoa</taxon>
        <taxon>Chordata</taxon>
        <taxon>Craniata</taxon>
        <taxon>Vertebrata</taxon>
        <taxon>Euteleostomi</taxon>
        <taxon>Archelosauria</taxon>
        <taxon>Archosauria</taxon>
        <taxon>Dinosauria</taxon>
        <taxon>Saurischia</taxon>
        <taxon>Theropoda</taxon>
        <taxon>Coelurosauria</taxon>
        <taxon>Aves</taxon>
        <taxon>Neognathae</taxon>
        <taxon>Neoaves</taxon>
        <taxon>Telluraves</taxon>
        <taxon>Strigiformes</taxon>
        <taxon>Tytonidae</taxon>
        <taxon>Tyto</taxon>
    </lineage>
</organism>
<feature type="domain" description="BTB" evidence="4">
    <location>
        <begin position="435"/>
        <end position="495"/>
    </location>
</feature>
<dbReference type="Gene3D" id="3.30.710.10">
    <property type="entry name" value="Potassium Channel Kv1.1, Chain A"/>
    <property type="match status" value="1"/>
</dbReference>
<dbReference type="CDD" id="cd18527">
    <property type="entry name" value="BACK_BTBD11"/>
    <property type="match status" value="1"/>
</dbReference>
<evidence type="ECO:0000256" key="3">
    <source>
        <dbReference type="PROSITE-ProRule" id="PRU00023"/>
    </source>
</evidence>
<evidence type="ECO:0000256" key="2">
    <source>
        <dbReference type="ARBA" id="ARBA00023043"/>
    </source>
</evidence>
<dbReference type="InterPro" id="IPR002110">
    <property type="entry name" value="Ankyrin_rpt"/>
</dbReference>
<reference evidence="5 6" key="1">
    <citation type="submission" date="2014-04" db="EMBL/GenBank/DDBJ databases">
        <title>Genome evolution of avian class.</title>
        <authorList>
            <person name="Zhang G."/>
            <person name="Li C."/>
        </authorList>
    </citation>
    <scope>NUCLEOTIDE SEQUENCE [LARGE SCALE GENOMIC DNA]</scope>
    <source>
        <strain evidence="5">BGI_N341</strain>
    </source>
</reference>
<dbReference type="PANTHER" id="PTHR46071:SF1">
    <property type="entry name" value="ANKYRIN REPEAT AND BTB_POZ DOMAIN-CONTAINING PROTEIN 3"/>
    <property type="match status" value="1"/>
</dbReference>
<feature type="repeat" description="ANK" evidence="3">
    <location>
        <begin position="152"/>
        <end position="184"/>
    </location>
</feature>
<dbReference type="FunFam" id="1.25.40.20:FF:000045">
    <property type="entry name" value="Ankyrin repeat and BTB/POZ domain-containing protein 2"/>
    <property type="match status" value="1"/>
</dbReference>
<dbReference type="PROSITE" id="PS50097">
    <property type="entry name" value="BTB"/>
    <property type="match status" value="1"/>
</dbReference>
<dbReference type="EMBL" id="KK375333">
    <property type="protein sequence ID" value="KFV45651.1"/>
    <property type="molecule type" value="Genomic_DNA"/>
</dbReference>
<feature type="non-terminal residue" evidence="5">
    <location>
        <position position="1"/>
    </location>
</feature>
<dbReference type="FunFam" id="3.30.710.10:FF:000030">
    <property type="entry name" value="Ankyrin repeat and BTB/POZ domain-containing protein BTBD11"/>
    <property type="match status" value="1"/>
</dbReference>
<dbReference type="Pfam" id="PF00023">
    <property type="entry name" value="Ank"/>
    <property type="match status" value="1"/>
</dbReference>
<dbReference type="Gene3D" id="1.25.40.20">
    <property type="entry name" value="Ankyrin repeat-containing domain"/>
    <property type="match status" value="1"/>
</dbReference>
<feature type="non-terminal residue" evidence="5">
    <location>
        <position position="616"/>
    </location>
</feature>
<dbReference type="SMART" id="SM00248">
    <property type="entry name" value="ANK"/>
    <property type="match status" value="3"/>
</dbReference>
<accession>A0A093EVG2</accession>
<evidence type="ECO:0000259" key="4">
    <source>
        <dbReference type="PROSITE" id="PS50097"/>
    </source>
</evidence>
<keyword evidence="2 3" id="KW-0040">ANK repeat</keyword>
<feature type="repeat" description="ANK" evidence="3">
    <location>
        <begin position="190"/>
        <end position="216"/>
    </location>
</feature>
<dbReference type="InterPro" id="IPR052089">
    <property type="entry name" value="Ankyrin-BTB/POZ_domain"/>
</dbReference>
<dbReference type="SUPFAM" id="SSF48403">
    <property type="entry name" value="Ankyrin repeat"/>
    <property type="match status" value="1"/>
</dbReference>
<dbReference type="PROSITE" id="PS50297">
    <property type="entry name" value="ANK_REP_REGION"/>
    <property type="match status" value="3"/>
</dbReference>
<dbReference type="InterPro" id="IPR011333">
    <property type="entry name" value="SKP1/BTB/POZ_sf"/>
</dbReference>
<proteinExistence type="predicted"/>
<dbReference type="InterPro" id="IPR036770">
    <property type="entry name" value="Ankyrin_rpt-contain_sf"/>
</dbReference>
<dbReference type="Pfam" id="PF12796">
    <property type="entry name" value="Ank_2"/>
    <property type="match status" value="1"/>
</dbReference>
<evidence type="ECO:0000313" key="5">
    <source>
        <dbReference type="EMBL" id="KFV45651.1"/>
    </source>
</evidence>
<sequence length="616" mass="68833">RPFIVLPPLMEWIRGAVAPAGGRRRVPMRSSTVPHLQSLVVGGTLEDRTRQIDDCFCASRKLDAVATEAKFKQDLGFRMLNCGRTDLVKQAISLLGPDGINSMSEQGMTPLMYACVRGDEAMVQMLLDAGADLNAEVVSTAHKYPSVHPETRHWTALTFAVLHGHIPVVQLLLDAGAKVEGSLEHGEENYSETPLQLAAAAGNFELVSLLLERGADPMIGTMYRNGISMTPQGDMNSFSQAAAHGHRAGSHTAALLAPARDPWDRGDSLVIGVSCSLLRPCCRPARNSKAKLKALKEAMYHSAEHGYVDVTIDIRSIGVPWTLHTWLESLRTSFQQHRRPLIQCLLKEFKSIQEEEYTEELITQGLPLMFEILKASKNEVISQQLSVIFTHCYGPYPIPKLVEIKRKQTSRLVIGFFFLLFVILDPHFLNNKEMSDVTFLVEGRPFYAHRVLLFTASPRFKALLSSKPSSDSTCIEINYVKYPIFQLVMQYLYYGGAESLLIKNNEIMELLSAAKFFQLEALQRHCEIICAKSINTENCVDIYNHAKFLGVTELSSYCEGYFLKNMMVLIENEAFKQLLYDKNGETSGQNVLQDLQRTLATRIQSIHLSSSKGSIV</sequence>
<name>A0A093EVG2_TYTAL</name>
<dbReference type="PANTHER" id="PTHR46071">
    <property type="entry name" value="ANKYRIN REPEAT AND BTB/POZ DOMAIN-CONTAINING"/>
    <property type="match status" value="1"/>
</dbReference>
<evidence type="ECO:0000256" key="1">
    <source>
        <dbReference type="ARBA" id="ARBA00022737"/>
    </source>
</evidence>
<evidence type="ECO:0000313" key="6">
    <source>
        <dbReference type="Proteomes" id="UP000054190"/>
    </source>
</evidence>
<dbReference type="InterPro" id="IPR000210">
    <property type="entry name" value="BTB/POZ_dom"/>
</dbReference>
<dbReference type="InterPro" id="IPR047824">
    <property type="entry name" value="BTBD11_BACK"/>
</dbReference>
<dbReference type="SUPFAM" id="SSF54695">
    <property type="entry name" value="POZ domain"/>
    <property type="match status" value="1"/>
</dbReference>
<dbReference type="PROSITE" id="PS50088">
    <property type="entry name" value="ANK_REPEAT"/>
    <property type="match status" value="3"/>
</dbReference>